<keyword evidence="6 10" id="KW-0378">Hydrolase</keyword>
<name>A0ABV3DGL2_9ACTN</name>
<keyword evidence="4 10" id="KW-0645">Protease</keyword>
<dbReference type="InterPro" id="IPR050131">
    <property type="entry name" value="Peptidase_S8_subtilisin-like"/>
</dbReference>
<dbReference type="SUPFAM" id="SSF52743">
    <property type="entry name" value="Subtilisin-like"/>
    <property type="match status" value="1"/>
</dbReference>
<dbReference type="EMBL" id="JBEZFP010000033">
    <property type="protein sequence ID" value="MEU8134895.1"/>
    <property type="molecule type" value="Genomic_DNA"/>
</dbReference>
<feature type="active site" description="Charge relay system" evidence="10">
    <location>
        <position position="88"/>
    </location>
</feature>
<evidence type="ECO:0000256" key="9">
    <source>
        <dbReference type="ARBA" id="ARBA00023136"/>
    </source>
</evidence>
<evidence type="ECO:0000256" key="6">
    <source>
        <dbReference type="ARBA" id="ARBA00022801"/>
    </source>
</evidence>
<dbReference type="GO" id="GO:0008233">
    <property type="term" value="F:peptidase activity"/>
    <property type="evidence" value="ECO:0007669"/>
    <property type="project" value="UniProtKB-KW"/>
</dbReference>
<evidence type="ECO:0000313" key="15">
    <source>
        <dbReference type="EMBL" id="MEU8134895.1"/>
    </source>
</evidence>
<evidence type="ECO:0000256" key="11">
    <source>
        <dbReference type="RuleBase" id="RU003355"/>
    </source>
</evidence>
<evidence type="ECO:0000256" key="1">
    <source>
        <dbReference type="ARBA" id="ARBA00004162"/>
    </source>
</evidence>
<dbReference type="InterPro" id="IPR015500">
    <property type="entry name" value="Peptidase_S8_subtilisin-rel"/>
</dbReference>
<keyword evidence="5 12" id="KW-0812">Transmembrane</keyword>
<dbReference type="Pfam" id="PF00082">
    <property type="entry name" value="Peptidase_S8"/>
    <property type="match status" value="1"/>
</dbReference>
<evidence type="ECO:0000256" key="8">
    <source>
        <dbReference type="ARBA" id="ARBA00022989"/>
    </source>
</evidence>
<dbReference type="PROSITE" id="PS00138">
    <property type="entry name" value="SUBTILASE_SER"/>
    <property type="match status" value="1"/>
</dbReference>
<feature type="signal peptide" evidence="13">
    <location>
        <begin position="1"/>
        <end position="29"/>
    </location>
</feature>
<feature type="chain" id="PRO_5046671714" evidence="13">
    <location>
        <begin position="30"/>
        <end position="414"/>
    </location>
</feature>
<evidence type="ECO:0000256" key="2">
    <source>
        <dbReference type="ARBA" id="ARBA00011073"/>
    </source>
</evidence>
<dbReference type="NCBIfam" id="TIGR03921">
    <property type="entry name" value="T7SS_mycosin"/>
    <property type="match status" value="1"/>
</dbReference>
<sequence>MPTVPRQRGGALSAAFALLCALCAAPAFDAASGPAQLAPPAQIRLSAEGECTFPAPPLKGKPWALQRVMLDQLWSKATGRGVLVAVIDSGVDAGNPQLAPALSDKGQDDFATGTGGKVDENSHGTMAAGIIAARHRDDTEFTGLARDAMILPIRQNGGTDAQKGNVETLISAIRYAADQGATVINISQETSGPNGKAPDPRLEAAIRYAVDIQDAVVVAAAGNRGDKDNLDTYPAMYEGVLAVGASDRNNDRAAFSQNKPYVGVLAPGVDIWSTVPKGGHCSGSGTSYAAPYASAVAALVRSIHPNWSARQVITVIEQTAQRGQAGSKDGSGWGVVDPLKAVTFVGEPGLKPVETAMLPPQAAPVHVEPLSFGPTRAERDRRTGTVVAAVGLAAVLLLVSGAVVLRDARRRPRA</sequence>
<keyword evidence="16" id="KW-1185">Reference proteome</keyword>
<accession>A0ABV3DGL2</accession>
<evidence type="ECO:0000259" key="14">
    <source>
        <dbReference type="Pfam" id="PF00082"/>
    </source>
</evidence>
<feature type="active site" description="Charge relay system" evidence="10">
    <location>
        <position position="287"/>
    </location>
</feature>
<evidence type="ECO:0000256" key="10">
    <source>
        <dbReference type="PROSITE-ProRule" id="PRU01240"/>
    </source>
</evidence>
<evidence type="ECO:0000256" key="4">
    <source>
        <dbReference type="ARBA" id="ARBA00022670"/>
    </source>
</evidence>
<dbReference type="PRINTS" id="PR00723">
    <property type="entry name" value="SUBTILISIN"/>
</dbReference>
<keyword evidence="7 10" id="KW-0720">Serine protease</keyword>
<dbReference type="InterPro" id="IPR023828">
    <property type="entry name" value="Peptidase_S8_Ser-AS"/>
</dbReference>
<dbReference type="Gene3D" id="3.40.50.200">
    <property type="entry name" value="Peptidase S8/S53 domain"/>
    <property type="match status" value="1"/>
</dbReference>
<evidence type="ECO:0000256" key="12">
    <source>
        <dbReference type="SAM" id="Phobius"/>
    </source>
</evidence>
<dbReference type="RefSeq" id="WP_358353943.1">
    <property type="nucleotide sequence ID" value="NZ_JBEZFP010000033.1"/>
</dbReference>
<evidence type="ECO:0000256" key="5">
    <source>
        <dbReference type="ARBA" id="ARBA00022692"/>
    </source>
</evidence>
<keyword evidence="9 12" id="KW-0472">Membrane</keyword>
<feature type="active site" description="Charge relay system" evidence="10">
    <location>
        <position position="123"/>
    </location>
</feature>
<dbReference type="InterPro" id="IPR000209">
    <property type="entry name" value="Peptidase_S8/S53_dom"/>
</dbReference>
<organism evidence="15 16">
    <name type="scientific">Streptodolium elevatio</name>
    <dbReference type="NCBI Taxonomy" id="3157996"/>
    <lineage>
        <taxon>Bacteria</taxon>
        <taxon>Bacillati</taxon>
        <taxon>Actinomycetota</taxon>
        <taxon>Actinomycetes</taxon>
        <taxon>Kitasatosporales</taxon>
        <taxon>Streptomycetaceae</taxon>
        <taxon>Streptodolium</taxon>
    </lineage>
</organism>
<keyword evidence="8 12" id="KW-1133">Transmembrane helix</keyword>
<dbReference type="PANTHER" id="PTHR43806">
    <property type="entry name" value="PEPTIDASE S8"/>
    <property type="match status" value="1"/>
</dbReference>
<dbReference type="PROSITE" id="PS00136">
    <property type="entry name" value="SUBTILASE_ASP"/>
    <property type="match status" value="1"/>
</dbReference>
<feature type="domain" description="Peptidase S8/S53" evidence="14">
    <location>
        <begin position="79"/>
        <end position="334"/>
    </location>
</feature>
<evidence type="ECO:0000256" key="3">
    <source>
        <dbReference type="ARBA" id="ARBA00022475"/>
    </source>
</evidence>
<keyword evidence="13" id="KW-0732">Signal</keyword>
<keyword evidence="3" id="KW-1003">Cell membrane</keyword>
<dbReference type="PROSITE" id="PS51892">
    <property type="entry name" value="SUBTILASE"/>
    <property type="match status" value="1"/>
</dbReference>
<proteinExistence type="inferred from homology"/>
<dbReference type="Proteomes" id="UP001551482">
    <property type="component" value="Unassembled WGS sequence"/>
</dbReference>
<comment type="caution">
    <text evidence="15">The sequence shown here is derived from an EMBL/GenBank/DDBJ whole genome shotgun (WGS) entry which is preliminary data.</text>
</comment>
<evidence type="ECO:0000313" key="16">
    <source>
        <dbReference type="Proteomes" id="UP001551482"/>
    </source>
</evidence>
<gene>
    <name evidence="15" type="primary">mycP</name>
    <name evidence="15" type="ORF">AB0C36_15420</name>
</gene>
<feature type="transmembrane region" description="Helical" evidence="12">
    <location>
        <begin position="386"/>
        <end position="405"/>
    </location>
</feature>
<protein>
    <submittedName>
        <fullName evidence="15">Type VII secretion-associated serine protease mycosin</fullName>
    </submittedName>
</protein>
<dbReference type="GO" id="GO:0006508">
    <property type="term" value="P:proteolysis"/>
    <property type="evidence" value="ECO:0007669"/>
    <property type="project" value="UniProtKB-KW"/>
</dbReference>
<dbReference type="InterPro" id="IPR023827">
    <property type="entry name" value="Peptidase_S8_Asp-AS"/>
</dbReference>
<dbReference type="PANTHER" id="PTHR43806:SF11">
    <property type="entry name" value="CEREVISIN-RELATED"/>
    <property type="match status" value="1"/>
</dbReference>
<comment type="subcellular location">
    <subcellularLocation>
        <location evidence="1">Cell membrane</location>
        <topology evidence="1">Single-pass membrane protein</topology>
    </subcellularLocation>
</comment>
<dbReference type="InterPro" id="IPR023834">
    <property type="entry name" value="T7SS_pept_S8A_mycosin"/>
</dbReference>
<reference evidence="15 16" key="1">
    <citation type="submission" date="2024-06" db="EMBL/GenBank/DDBJ databases">
        <title>The Natural Products Discovery Center: Release of the First 8490 Sequenced Strains for Exploring Actinobacteria Biosynthetic Diversity.</title>
        <authorList>
            <person name="Kalkreuter E."/>
            <person name="Kautsar S.A."/>
            <person name="Yang D."/>
            <person name="Bader C.D."/>
            <person name="Teijaro C.N."/>
            <person name="Fluegel L."/>
            <person name="Davis C.M."/>
            <person name="Simpson J.R."/>
            <person name="Lauterbach L."/>
            <person name="Steele A.D."/>
            <person name="Gui C."/>
            <person name="Meng S."/>
            <person name="Li G."/>
            <person name="Viehrig K."/>
            <person name="Ye F."/>
            <person name="Su P."/>
            <person name="Kiefer A.F."/>
            <person name="Nichols A."/>
            <person name="Cepeda A.J."/>
            <person name="Yan W."/>
            <person name="Fan B."/>
            <person name="Jiang Y."/>
            <person name="Adhikari A."/>
            <person name="Zheng C.-J."/>
            <person name="Schuster L."/>
            <person name="Cowan T.M."/>
            <person name="Smanski M.J."/>
            <person name="Chevrette M.G."/>
            <person name="De Carvalho L.P.S."/>
            <person name="Shen B."/>
        </authorList>
    </citation>
    <scope>NUCLEOTIDE SEQUENCE [LARGE SCALE GENOMIC DNA]</scope>
    <source>
        <strain evidence="15 16">NPDC048946</strain>
    </source>
</reference>
<evidence type="ECO:0000256" key="13">
    <source>
        <dbReference type="SAM" id="SignalP"/>
    </source>
</evidence>
<evidence type="ECO:0000256" key="7">
    <source>
        <dbReference type="ARBA" id="ARBA00022825"/>
    </source>
</evidence>
<dbReference type="InterPro" id="IPR036852">
    <property type="entry name" value="Peptidase_S8/S53_dom_sf"/>
</dbReference>
<comment type="similarity">
    <text evidence="2 10 11">Belongs to the peptidase S8 family.</text>
</comment>